<gene>
    <name evidence="1" type="ORF">HMPREF2132_02305</name>
</gene>
<dbReference type="EMBL" id="JRNJ01000034">
    <property type="protein sequence ID" value="KGF29265.1"/>
    <property type="molecule type" value="Genomic_DNA"/>
</dbReference>
<evidence type="ECO:0000313" key="2">
    <source>
        <dbReference type="Proteomes" id="UP000029533"/>
    </source>
</evidence>
<organism evidence="1 2">
    <name type="scientific">Prevotella histicola JCM 15637 = DNF00424</name>
    <dbReference type="NCBI Taxonomy" id="1236504"/>
    <lineage>
        <taxon>Bacteria</taxon>
        <taxon>Pseudomonadati</taxon>
        <taxon>Bacteroidota</taxon>
        <taxon>Bacteroidia</taxon>
        <taxon>Bacteroidales</taxon>
        <taxon>Prevotellaceae</taxon>
        <taxon>Prevotella</taxon>
    </lineage>
</organism>
<comment type="caution">
    <text evidence="1">The sequence shown here is derived from an EMBL/GenBank/DDBJ whole genome shotgun (WGS) entry which is preliminary data.</text>
</comment>
<evidence type="ECO:0000313" key="1">
    <source>
        <dbReference type="EMBL" id="KGF29265.1"/>
    </source>
</evidence>
<sequence>MNEINDGRNPEIQYYKQMKELIKDLENCLIECRNPILSNMDQDCDRKTENDIVEAFKSIGLICCQELMDLYLWKTGCTKEFIFDLSEDENEWNHFLLCSYGNYASYMDSRNIMISNKSNDAVYAEDHYMYPFIYCGVYEDPILIDLNPSRETYKALFYYSPEVTLSEYPIMIYDSIESWIKTIIQCYKQQIYHIDSNGFFQYDREREPKLSRKMNPKSVFWKLFD</sequence>
<reference evidence="1 2" key="1">
    <citation type="submission" date="2014-07" db="EMBL/GenBank/DDBJ databases">
        <authorList>
            <person name="McCorrison J."/>
            <person name="Sanka R."/>
            <person name="Torralba M."/>
            <person name="Gillis M."/>
            <person name="Haft D.H."/>
            <person name="Methe B."/>
            <person name="Sutton G."/>
            <person name="Nelson K.E."/>
        </authorList>
    </citation>
    <scope>NUCLEOTIDE SEQUENCE [LARGE SCALE GENOMIC DNA]</scope>
    <source>
        <strain evidence="1 2">DNF00424</strain>
    </source>
</reference>
<dbReference type="Proteomes" id="UP000029533">
    <property type="component" value="Unassembled WGS sequence"/>
</dbReference>
<accession>A0AAW3FH30</accession>
<dbReference type="AlphaFoldDB" id="A0AAW3FH30"/>
<evidence type="ECO:0008006" key="3">
    <source>
        <dbReference type="Google" id="ProtNLM"/>
    </source>
</evidence>
<dbReference type="RefSeq" id="WP_036868770.1">
    <property type="nucleotide sequence ID" value="NZ_JRNJ01000034.1"/>
</dbReference>
<proteinExistence type="predicted"/>
<protein>
    <recommendedName>
        <fullName evidence="3">SMI1/KNR4 family protein</fullName>
    </recommendedName>
</protein>
<name>A0AAW3FH30_9BACT</name>